<gene>
    <name evidence="9" type="ORF">GCM10025864_32140</name>
</gene>
<evidence type="ECO:0000256" key="5">
    <source>
        <dbReference type="ARBA" id="ARBA00022692"/>
    </source>
</evidence>
<evidence type="ECO:0000313" key="9">
    <source>
        <dbReference type="EMBL" id="GMA25455.1"/>
    </source>
</evidence>
<organism evidence="9 10">
    <name type="scientific">Luteimicrobium album</name>
    <dbReference type="NCBI Taxonomy" id="1054550"/>
    <lineage>
        <taxon>Bacteria</taxon>
        <taxon>Bacillati</taxon>
        <taxon>Actinomycetota</taxon>
        <taxon>Actinomycetes</taxon>
        <taxon>Micrococcales</taxon>
        <taxon>Luteimicrobium</taxon>
    </lineage>
</organism>
<accession>A0ABQ6I6R8</accession>
<dbReference type="InterPro" id="IPR000522">
    <property type="entry name" value="ABC_transptr_permease_BtuC"/>
</dbReference>
<dbReference type="InterPro" id="IPR037294">
    <property type="entry name" value="ABC_BtuC-like"/>
</dbReference>
<dbReference type="EMBL" id="BSUK01000001">
    <property type="protein sequence ID" value="GMA25455.1"/>
    <property type="molecule type" value="Genomic_DNA"/>
</dbReference>
<sequence length="119" mass="12229">MSAATAVAPGTTAHVRRARRARQVRVGVVLAVLVLVACGVSLCLGEAAVAPADVLRALVGQADELTHFVIFDLRLPRLETGLLVGACLGVSGGSCSPWCGTRSRAPTSSASRVPRARQA</sequence>
<evidence type="ECO:0000256" key="4">
    <source>
        <dbReference type="ARBA" id="ARBA00022475"/>
    </source>
</evidence>
<reference evidence="10" key="1">
    <citation type="journal article" date="2019" name="Int. J. Syst. Evol. Microbiol.">
        <title>The Global Catalogue of Microorganisms (GCM) 10K type strain sequencing project: providing services to taxonomists for standard genome sequencing and annotation.</title>
        <authorList>
            <consortium name="The Broad Institute Genomics Platform"/>
            <consortium name="The Broad Institute Genome Sequencing Center for Infectious Disease"/>
            <person name="Wu L."/>
            <person name="Ma J."/>
        </authorList>
    </citation>
    <scope>NUCLEOTIDE SEQUENCE [LARGE SCALE GENOMIC DNA]</scope>
    <source>
        <strain evidence="10">NBRC 106348</strain>
    </source>
</reference>
<comment type="similarity">
    <text evidence="2">Belongs to the binding-protein-dependent transport system permease family. FecCD subfamily.</text>
</comment>
<proteinExistence type="inferred from homology"/>
<dbReference type="Proteomes" id="UP001157091">
    <property type="component" value="Unassembled WGS sequence"/>
</dbReference>
<evidence type="ECO:0000256" key="1">
    <source>
        <dbReference type="ARBA" id="ARBA00004651"/>
    </source>
</evidence>
<evidence type="ECO:0000256" key="2">
    <source>
        <dbReference type="ARBA" id="ARBA00007935"/>
    </source>
</evidence>
<evidence type="ECO:0000313" key="10">
    <source>
        <dbReference type="Proteomes" id="UP001157091"/>
    </source>
</evidence>
<keyword evidence="6 8" id="KW-1133">Transmembrane helix</keyword>
<keyword evidence="4" id="KW-1003">Cell membrane</keyword>
<keyword evidence="5 8" id="KW-0812">Transmembrane</keyword>
<name>A0ABQ6I6R8_9MICO</name>
<dbReference type="Gene3D" id="1.10.3470.10">
    <property type="entry name" value="ABC transporter involved in vitamin B12 uptake, BtuC"/>
    <property type="match status" value="1"/>
</dbReference>
<keyword evidence="7 8" id="KW-0472">Membrane</keyword>
<feature type="transmembrane region" description="Helical" evidence="8">
    <location>
        <begin position="26"/>
        <end position="49"/>
    </location>
</feature>
<comment type="caution">
    <text evidence="9">The sequence shown here is derived from an EMBL/GenBank/DDBJ whole genome shotgun (WGS) entry which is preliminary data.</text>
</comment>
<comment type="subcellular location">
    <subcellularLocation>
        <location evidence="1">Cell membrane</location>
        <topology evidence="1">Multi-pass membrane protein</topology>
    </subcellularLocation>
</comment>
<keyword evidence="3" id="KW-0813">Transport</keyword>
<dbReference type="SUPFAM" id="SSF81345">
    <property type="entry name" value="ABC transporter involved in vitamin B12 uptake, BtuC"/>
    <property type="match status" value="1"/>
</dbReference>
<evidence type="ECO:0000256" key="6">
    <source>
        <dbReference type="ARBA" id="ARBA00022989"/>
    </source>
</evidence>
<keyword evidence="10" id="KW-1185">Reference proteome</keyword>
<evidence type="ECO:0000256" key="7">
    <source>
        <dbReference type="ARBA" id="ARBA00023136"/>
    </source>
</evidence>
<evidence type="ECO:0000256" key="8">
    <source>
        <dbReference type="SAM" id="Phobius"/>
    </source>
</evidence>
<dbReference type="Pfam" id="PF01032">
    <property type="entry name" value="FecCD"/>
    <property type="match status" value="1"/>
</dbReference>
<protein>
    <submittedName>
        <fullName evidence="9">Uncharacterized protein</fullName>
    </submittedName>
</protein>
<evidence type="ECO:0000256" key="3">
    <source>
        <dbReference type="ARBA" id="ARBA00022448"/>
    </source>
</evidence>
<dbReference type="RefSeq" id="WP_284294049.1">
    <property type="nucleotide sequence ID" value="NZ_BSUK01000001.1"/>
</dbReference>